<keyword evidence="1" id="KW-0732">Signal</keyword>
<feature type="chain" id="PRO_5042927046" evidence="1">
    <location>
        <begin position="21"/>
        <end position="119"/>
    </location>
</feature>
<accession>A0AAN7C1T6</accession>
<keyword evidence="3" id="KW-1185">Reference proteome</keyword>
<reference evidence="2" key="2">
    <citation type="submission" date="2023-05" db="EMBL/GenBank/DDBJ databases">
        <authorList>
            <consortium name="Lawrence Berkeley National Laboratory"/>
            <person name="Steindorff A."/>
            <person name="Hensen N."/>
            <person name="Bonometti L."/>
            <person name="Westerberg I."/>
            <person name="Brannstrom I.O."/>
            <person name="Guillou S."/>
            <person name="Cros-Aarteil S."/>
            <person name="Calhoun S."/>
            <person name="Haridas S."/>
            <person name="Kuo A."/>
            <person name="Mondo S."/>
            <person name="Pangilinan J."/>
            <person name="Riley R."/>
            <person name="Labutti K."/>
            <person name="Andreopoulos B."/>
            <person name="Lipzen A."/>
            <person name="Chen C."/>
            <person name="Yanf M."/>
            <person name="Daum C."/>
            <person name="Ng V."/>
            <person name="Clum A."/>
            <person name="Ohm R."/>
            <person name="Martin F."/>
            <person name="Silar P."/>
            <person name="Natvig D."/>
            <person name="Lalanne C."/>
            <person name="Gautier V."/>
            <person name="Ament-Velasquez S.L."/>
            <person name="Kruys A."/>
            <person name="Hutchinson M.I."/>
            <person name="Powell A.J."/>
            <person name="Barry K."/>
            <person name="Miller A.N."/>
            <person name="Grigoriev I.V."/>
            <person name="Debuchy R."/>
            <person name="Gladieux P."/>
            <person name="Thoren M.H."/>
            <person name="Johannesson H."/>
        </authorList>
    </citation>
    <scope>NUCLEOTIDE SEQUENCE</scope>
    <source>
        <strain evidence="2">CBS 532.94</strain>
    </source>
</reference>
<evidence type="ECO:0000313" key="2">
    <source>
        <dbReference type="EMBL" id="KAK4232973.1"/>
    </source>
</evidence>
<comment type="caution">
    <text evidence="2">The sequence shown here is derived from an EMBL/GenBank/DDBJ whole genome shotgun (WGS) entry which is preliminary data.</text>
</comment>
<gene>
    <name evidence="2" type="ORF">C8A03DRAFT_39354</name>
</gene>
<dbReference type="Proteomes" id="UP001303760">
    <property type="component" value="Unassembled WGS sequence"/>
</dbReference>
<evidence type="ECO:0000256" key="1">
    <source>
        <dbReference type="SAM" id="SignalP"/>
    </source>
</evidence>
<sequence>MTAITKLALATTLLAALAVALPASPDDGNTTSAAGPSARAAQACSCFHNNDAGRWDDRLDPAGRIADLCSVGGGCYQAAIGRIQCACATQAGKDWQSWHGNWFLWTAVTCGGLSVTITG</sequence>
<evidence type="ECO:0000313" key="3">
    <source>
        <dbReference type="Proteomes" id="UP001303760"/>
    </source>
</evidence>
<protein>
    <submittedName>
        <fullName evidence="2">Uncharacterized protein</fullName>
    </submittedName>
</protein>
<dbReference type="EMBL" id="MU860735">
    <property type="protein sequence ID" value="KAK4232973.1"/>
    <property type="molecule type" value="Genomic_DNA"/>
</dbReference>
<name>A0AAN7C1T6_9PEZI</name>
<proteinExistence type="predicted"/>
<organism evidence="2 3">
    <name type="scientific">Achaetomium macrosporum</name>
    <dbReference type="NCBI Taxonomy" id="79813"/>
    <lineage>
        <taxon>Eukaryota</taxon>
        <taxon>Fungi</taxon>
        <taxon>Dikarya</taxon>
        <taxon>Ascomycota</taxon>
        <taxon>Pezizomycotina</taxon>
        <taxon>Sordariomycetes</taxon>
        <taxon>Sordariomycetidae</taxon>
        <taxon>Sordariales</taxon>
        <taxon>Chaetomiaceae</taxon>
        <taxon>Achaetomium</taxon>
    </lineage>
</organism>
<dbReference type="AlphaFoldDB" id="A0AAN7C1T6"/>
<feature type="signal peptide" evidence="1">
    <location>
        <begin position="1"/>
        <end position="20"/>
    </location>
</feature>
<reference evidence="2" key="1">
    <citation type="journal article" date="2023" name="Mol. Phylogenet. Evol.">
        <title>Genome-scale phylogeny and comparative genomics of the fungal order Sordariales.</title>
        <authorList>
            <person name="Hensen N."/>
            <person name="Bonometti L."/>
            <person name="Westerberg I."/>
            <person name="Brannstrom I.O."/>
            <person name="Guillou S."/>
            <person name="Cros-Aarteil S."/>
            <person name="Calhoun S."/>
            <person name="Haridas S."/>
            <person name="Kuo A."/>
            <person name="Mondo S."/>
            <person name="Pangilinan J."/>
            <person name="Riley R."/>
            <person name="LaButti K."/>
            <person name="Andreopoulos B."/>
            <person name="Lipzen A."/>
            <person name="Chen C."/>
            <person name="Yan M."/>
            <person name="Daum C."/>
            <person name="Ng V."/>
            <person name="Clum A."/>
            <person name="Steindorff A."/>
            <person name="Ohm R.A."/>
            <person name="Martin F."/>
            <person name="Silar P."/>
            <person name="Natvig D.O."/>
            <person name="Lalanne C."/>
            <person name="Gautier V."/>
            <person name="Ament-Velasquez S.L."/>
            <person name="Kruys A."/>
            <person name="Hutchinson M.I."/>
            <person name="Powell A.J."/>
            <person name="Barry K."/>
            <person name="Miller A.N."/>
            <person name="Grigoriev I.V."/>
            <person name="Debuchy R."/>
            <person name="Gladieux P."/>
            <person name="Hiltunen Thoren M."/>
            <person name="Johannesson H."/>
        </authorList>
    </citation>
    <scope>NUCLEOTIDE SEQUENCE</scope>
    <source>
        <strain evidence="2">CBS 532.94</strain>
    </source>
</reference>